<protein>
    <recommendedName>
        <fullName evidence="2">LysM domain-containing protein</fullName>
    </recommendedName>
</protein>
<name>A0A6J5KZF7_9CAUD</name>
<reference evidence="1" key="1">
    <citation type="submission" date="2020-04" db="EMBL/GenBank/DDBJ databases">
        <authorList>
            <person name="Chiriac C."/>
            <person name="Salcher M."/>
            <person name="Ghai R."/>
            <person name="Kavagutti S V."/>
        </authorList>
    </citation>
    <scope>NUCLEOTIDE SEQUENCE</scope>
</reference>
<organism evidence="1">
    <name type="scientific">uncultured Caudovirales phage</name>
    <dbReference type="NCBI Taxonomy" id="2100421"/>
    <lineage>
        <taxon>Viruses</taxon>
        <taxon>Duplodnaviria</taxon>
        <taxon>Heunggongvirae</taxon>
        <taxon>Uroviricota</taxon>
        <taxon>Caudoviricetes</taxon>
        <taxon>Peduoviridae</taxon>
        <taxon>Maltschvirus</taxon>
        <taxon>Maltschvirus maltsch</taxon>
    </lineage>
</organism>
<dbReference type="EMBL" id="LR796200">
    <property type="protein sequence ID" value="CAB4126655.1"/>
    <property type="molecule type" value="Genomic_DNA"/>
</dbReference>
<sequence>MTFTAKDGMSIYDIAFMCYGAYDILKLINENPWITDVNYSEFAGKTITYTSDSNNVLSALNLTNKIASTGIVDNNNYVWDGTDDIWDGTNDLTY</sequence>
<proteinExistence type="predicted"/>
<accession>A0A6J5KZF7</accession>
<gene>
    <name evidence="1" type="ORF">UFOVP87_3</name>
</gene>
<evidence type="ECO:0000313" key="1">
    <source>
        <dbReference type="EMBL" id="CAB4126655.1"/>
    </source>
</evidence>
<evidence type="ECO:0008006" key="2">
    <source>
        <dbReference type="Google" id="ProtNLM"/>
    </source>
</evidence>